<evidence type="ECO:0000256" key="1">
    <source>
        <dbReference type="SAM" id="MobiDB-lite"/>
    </source>
</evidence>
<name>A0ABN9D694_9NEOB</name>
<dbReference type="EMBL" id="CATNWA010014144">
    <property type="protein sequence ID" value="CAI9568064.1"/>
    <property type="molecule type" value="Genomic_DNA"/>
</dbReference>
<protein>
    <submittedName>
        <fullName evidence="2">Uncharacterized protein</fullName>
    </submittedName>
</protein>
<reference evidence="2" key="1">
    <citation type="submission" date="2023-05" db="EMBL/GenBank/DDBJ databases">
        <authorList>
            <person name="Stuckert A."/>
        </authorList>
    </citation>
    <scope>NUCLEOTIDE SEQUENCE</scope>
</reference>
<accession>A0ABN9D694</accession>
<organism evidence="2 3">
    <name type="scientific">Staurois parvus</name>
    <dbReference type="NCBI Taxonomy" id="386267"/>
    <lineage>
        <taxon>Eukaryota</taxon>
        <taxon>Metazoa</taxon>
        <taxon>Chordata</taxon>
        <taxon>Craniata</taxon>
        <taxon>Vertebrata</taxon>
        <taxon>Euteleostomi</taxon>
        <taxon>Amphibia</taxon>
        <taxon>Batrachia</taxon>
        <taxon>Anura</taxon>
        <taxon>Neobatrachia</taxon>
        <taxon>Ranoidea</taxon>
        <taxon>Ranidae</taxon>
        <taxon>Staurois</taxon>
    </lineage>
</organism>
<dbReference type="Proteomes" id="UP001162483">
    <property type="component" value="Unassembled WGS sequence"/>
</dbReference>
<keyword evidence="3" id="KW-1185">Reference proteome</keyword>
<evidence type="ECO:0000313" key="3">
    <source>
        <dbReference type="Proteomes" id="UP001162483"/>
    </source>
</evidence>
<comment type="caution">
    <text evidence="2">The sequence shown here is derived from an EMBL/GenBank/DDBJ whole genome shotgun (WGS) entry which is preliminary data.</text>
</comment>
<feature type="non-terminal residue" evidence="2">
    <location>
        <position position="62"/>
    </location>
</feature>
<feature type="region of interest" description="Disordered" evidence="1">
    <location>
        <begin position="1"/>
        <end position="29"/>
    </location>
</feature>
<sequence>MTRDCGPLGREGEQMPAQEEASAGRLQRWSEEQVRSCSREQLSGQPSILTWWQWKYRTGRFT</sequence>
<proteinExistence type="predicted"/>
<evidence type="ECO:0000313" key="2">
    <source>
        <dbReference type="EMBL" id="CAI9568064.1"/>
    </source>
</evidence>
<gene>
    <name evidence="2" type="ORF">SPARVUS_LOCUS6641028</name>
</gene>